<name>F4Q0L1_CACFS</name>
<gene>
    <name evidence="1" type="ORF">DFA_03856</name>
</gene>
<evidence type="ECO:0000313" key="2">
    <source>
        <dbReference type="Proteomes" id="UP000007797"/>
    </source>
</evidence>
<proteinExistence type="predicted"/>
<sequence>MQNEHIDGITMVETTYFVLFKAIVKN</sequence>
<reference evidence="2" key="1">
    <citation type="journal article" date="2011" name="Genome Res.">
        <title>Phylogeny-wide analysis of social amoeba genomes highlights ancient origins for complex intercellular communication.</title>
        <authorList>
            <person name="Heidel A.J."/>
            <person name="Lawal H.M."/>
            <person name="Felder M."/>
            <person name="Schilde C."/>
            <person name="Helps N.R."/>
            <person name="Tunggal B."/>
            <person name="Rivero F."/>
            <person name="John U."/>
            <person name="Schleicher M."/>
            <person name="Eichinger L."/>
            <person name="Platzer M."/>
            <person name="Noegel A.A."/>
            <person name="Schaap P."/>
            <person name="Gloeckner G."/>
        </authorList>
    </citation>
    <scope>NUCLEOTIDE SEQUENCE [LARGE SCALE GENOMIC DNA]</scope>
    <source>
        <strain evidence="2">SH3</strain>
    </source>
</reference>
<dbReference type="Proteomes" id="UP000007797">
    <property type="component" value="Unassembled WGS sequence"/>
</dbReference>
<organism evidence="1 2">
    <name type="scientific">Cavenderia fasciculata</name>
    <name type="common">Slime mold</name>
    <name type="synonym">Dictyostelium fasciculatum</name>
    <dbReference type="NCBI Taxonomy" id="261658"/>
    <lineage>
        <taxon>Eukaryota</taxon>
        <taxon>Amoebozoa</taxon>
        <taxon>Evosea</taxon>
        <taxon>Eumycetozoa</taxon>
        <taxon>Dictyostelia</taxon>
        <taxon>Acytosteliales</taxon>
        <taxon>Cavenderiaceae</taxon>
        <taxon>Cavenderia</taxon>
    </lineage>
</organism>
<dbReference type="EMBL" id="GL883018">
    <property type="protein sequence ID" value="EGG18362.1"/>
    <property type="molecule type" value="Genomic_DNA"/>
</dbReference>
<protein>
    <submittedName>
        <fullName evidence="1">Uncharacterized protein</fullName>
    </submittedName>
</protein>
<evidence type="ECO:0000313" key="1">
    <source>
        <dbReference type="EMBL" id="EGG18362.1"/>
    </source>
</evidence>
<dbReference type="KEGG" id="dfa:DFA_03856"/>
<accession>F4Q0L1</accession>
<keyword evidence="2" id="KW-1185">Reference proteome</keyword>
<dbReference type="AlphaFoldDB" id="F4Q0L1"/>